<dbReference type="EMBL" id="CP031417">
    <property type="protein sequence ID" value="AXK80487.1"/>
    <property type="molecule type" value="Genomic_DNA"/>
</dbReference>
<dbReference type="SUPFAM" id="SSF53383">
    <property type="entry name" value="PLP-dependent transferases"/>
    <property type="match status" value="1"/>
</dbReference>
<dbReference type="GO" id="GO:0006526">
    <property type="term" value="P:L-arginine biosynthetic process"/>
    <property type="evidence" value="ECO:0007669"/>
    <property type="project" value="UniProtKB-KW"/>
</dbReference>
<dbReference type="InterPro" id="IPR050103">
    <property type="entry name" value="Class-III_PLP-dep_AT"/>
</dbReference>
<proteinExistence type="inferred from homology"/>
<evidence type="ECO:0000313" key="7">
    <source>
        <dbReference type="Proteomes" id="UP000254889"/>
    </source>
</evidence>
<gene>
    <name evidence="6" type="ORF">DW352_08150</name>
</gene>
<dbReference type="PANTHER" id="PTHR11986:SF121">
    <property type="entry name" value="BLR3010 PROTEIN"/>
    <property type="match status" value="1"/>
</dbReference>
<dbReference type="InterPro" id="IPR015421">
    <property type="entry name" value="PyrdxlP-dep_Trfase_major"/>
</dbReference>
<dbReference type="InterPro" id="IPR015422">
    <property type="entry name" value="PyrdxlP-dep_Trfase_small"/>
</dbReference>
<protein>
    <submittedName>
        <fullName evidence="6">Aspartate aminotransferase family protein</fullName>
    </submittedName>
</protein>
<dbReference type="CDD" id="cd00610">
    <property type="entry name" value="OAT_like"/>
    <property type="match status" value="1"/>
</dbReference>
<dbReference type="GO" id="GO:0030170">
    <property type="term" value="F:pyridoxal phosphate binding"/>
    <property type="evidence" value="ECO:0007669"/>
    <property type="project" value="InterPro"/>
</dbReference>
<dbReference type="OrthoDB" id="9801834at2"/>
<dbReference type="InterPro" id="IPR005814">
    <property type="entry name" value="Aminotrans_3"/>
</dbReference>
<dbReference type="AlphaFoldDB" id="A0A345ZU90"/>
<dbReference type="GO" id="GO:0008483">
    <property type="term" value="F:transaminase activity"/>
    <property type="evidence" value="ECO:0007669"/>
    <property type="project" value="UniProtKB-KW"/>
</dbReference>
<evidence type="ECO:0000313" key="6">
    <source>
        <dbReference type="EMBL" id="AXK80487.1"/>
    </source>
</evidence>
<comment type="cofactor">
    <cofactor evidence="1">
        <name>pyridoxal 5'-phosphate</name>
        <dbReference type="ChEBI" id="CHEBI:597326"/>
    </cofactor>
</comment>
<keyword evidence="7" id="KW-1185">Reference proteome</keyword>
<dbReference type="GO" id="GO:0042802">
    <property type="term" value="F:identical protein binding"/>
    <property type="evidence" value="ECO:0007669"/>
    <property type="project" value="TreeGrafter"/>
</dbReference>
<dbReference type="PANTHER" id="PTHR11986">
    <property type="entry name" value="AMINOTRANSFERASE CLASS III"/>
    <property type="match status" value="1"/>
</dbReference>
<dbReference type="FunFam" id="3.40.640.10:FF:000004">
    <property type="entry name" value="Acetylornithine aminotransferase"/>
    <property type="match status" value="1"/>
</dbReference>
<comment type="similarity">
    <text evidence="5">Belongs to the class-III pyridoxal-phosphate-dependent aminotransferase family.</text>
</comment>
<dbReference type="Pfam" id="PF00202">
    <property type="entry name" value="Aminotran_3"/>
    <property type="match status" value="1"/>
</dbReference>
<keyword evidence="4 5" id="KW-0663">Pyridoxal phosphate</keyword>
<reference evidence="6 7" key="1">
    <citation type="submission" date="2018-07" db="EMBL/GenBank/DDBJ databases">
        <authorList>
            <person name="Quirk P.G."/>
            <person name="Krulwich T.A."/>
        </authorList>
    </citation>
    <scope>NUCLEOTIDE SEQUENCE [LARGE SCALE GENOMIC DNA]</scope>
    <source>
        <strain evidence="6 7">CC-BB4</strain>
    </source>
</reference>
<evidence type="ECO:0000256" key="1">
    <source>
        <dbReference type="ARBA" id="ARBA00001933"/>
    </source>
</evidence>
<dbReference type="PROSITE" id="PS00600">
    <property type="entry name" value="AA_TRANSFER_CLASS_3"/>
    <property type="match status" value="1"/>
</dbReference>
<name>A0A345ZU90_9HYPH</name>
<dbReference type="Gene3D" id="3.40.640.10">
    <property type="entry name" value="Type I PLP-dependent aspartate aminotransferase-like (Major domain)"/>
    <property type="match status" value="1"/>
</dbReference>
<keyword evidence="2" id="KW-0055">Arginine biosynthesis</keyword>
<evidence type="ECO:0000256" key="2">
    <source>
        <dbReference type="ARBA" id="ARBA00022571"/>
    </source>
</evidence>
<dbReference type="RefSeq" id="WP_115690184.1">
    <property type="nucleotide sequence ID" value="NZ_CP031417.1"/>
</dbReference>
<organism evidence="6 7">
    <name type="scientific">Pseudolabrys taiwanensis</name>
    <dbReference type="NCBI Taxonomy" id="331696"/>
    <lineage>
        <taxon>Bacteria</taxon>
        <taxon>Pseudomonadati</taxon>
        <taxon>Pseudomonadota</taxon>
        <taxon>Alphaproteobacteria</taxon>
        <taxon>Hyphomicrobiales</taxon>
        <taxon>Xanthobacteraceae</taxon>
        <taxon>Pseudolabrys</taxon>
    </lineage>
</organism>
<evidence type="ECO:0000256" key="3">
    <source>
        <dbReference type="ARBA" id="ARBA00022576"/>
    </source>
</evidence>
<dbReference type="Proteomes" id="UP000254889">
    <property type="component" value="Chromosome"/>
</dbReference>
<keyword evidence="6" id="KW-0808">Transferase</keyword>
<dbReference type="Gene3D" id="3.90.1150.10">
    <property type="entry name" value="Aspartate Aminotransferase, domain 1"/>
    <property type="match status" value="1"/>
</dbReference>
<dbReference type="FunFam" id="3.90.1150.10:FF:000086">
    <property type="entry name" value="Putative acetylornithine aminotransferase"/>
    <property type="match status" value="1"/>
</dbReference>
<evidence type="ECO:0000256" key="4">
    <source>
        <dbReference type="ARBA" id="ARBA00022898"/>
    </source>
</evidence>
<dbReference type="InterPro" id="IPR015424">
    <property type="entry name" value="PyrdxlP-dep_Trfase"/>
</dbReference>
<evidence type="ECO:0000256" key="5">
    <source>
        <dbReference type="RuleBase" id="RU003560"/>
    </source>
</evidence>
<accession>A0A345ZU90</accession>
<keyword evidence="3 6" id="KW-0032">Aminotransferase</keyword>
<keyword evidence="2" id="KW-0028">Amino-acid biosynthesis</keyword>
<sequence>MTPENLALLLAERDADRYSLHARYLNEQMVRVLQTIGFDREYRRGQGQYLYDRADDRYLDLLSGFGVFALGRNHPTVRDTLKAVLDSDLPNLVQLDVSTLAGILAERLLKYTPYLDKVFFANSGAESVEAALKFARGATGRDGLVYCGHAFHGLSYGALSVNGDGIFRNGFGSLLPGCTEVPFNDLAALEQALASRTQAAFIVEPIQGKGVVVPDDNYLRDALALCRKYGTIFIADEIQTGLGRTGRFLACEHWGVEPDMVLLSKSLSGGHVPVGAVLTRKAIFDKVFDRMDRAVVHGSTFSKNDLAMAAGLATLNVIENEKLVENAARMGTRLIKAFEGMAERYELVKEVRGKGLMIGLEFGAPRSLKLKASWNLLETANSGLFCQLIVIPLLKEHHILTQVAGHASHTIKLLPPLIINDEDCAWIERSFDAVIADAHRVPGAVWSLGKTLVENAMRARAARA</sequence>
<dbReference type="InterPro" id="IPR049704">
    <property type="entry name" value="Aminotrans_3_PPA_site"/>
</dbReference>
<dbReference type="KEGG" id="ptaw:DW352_08150"/>